<gene>
    <name evidence="2" type="ORF">LSINAPIS_LOCUS5876</name>
</gene>
<evidence type="ECO:0000256" key="1">
    <source>
        <dbReference type="SAM" id="SignalP"/>
    </source>
</evidence>
<sequence length="51" mass="5842">VLVVALCLQTILGYTALVPEILPQSTSSRYIFRRSSNHWCCSNSNTKWKKQ</sequence>
<feature type="non-terminal residue" evidence="2">
    <location>
        <position position="1"/>
    </location>
</feature>
<dbReference type="EMBL" id="FZQP02001763">
    <property type="protein sequence ID" value="VVC93752.1"/>
    <property type="molecule type" value="Genomic_DNA"/>
</dbReference>
<accession>A0A5E4Q864</accession>
<dbReference type="Proteomes" id="UP000324832">
    <property type="component" value="Unassembled WGS sequence"/>
</dbReference>
<feature type="signal peptide" evidence="1">
    <location>
        <begin position="1"/>
        <end position="16"/>
    </location>
</feature>
<evidence type="ECO:0000313" key="2">
    <source>
        <dbReference type="EMBL" id="VVC93752.1"/>
    </source>
</evidence>
<reference evidence="2 3" key="1">
    <citation type="submission" date="2017-07" db="EMBL/GenBank/DDBJ databases">
        <authorList>
            <person name="Talla V."/>
            <person name="Backstrom N."/>
        </authorList>
    </citation>
    <scope>NUCLEOTIDE SEQUENCE [LARGE SCALE GENOMIC DNA]</scope>
</reference>
<protein>
    <submittedName>
        <fullName evidence="2">Uncharacterized protein</fullName>
    </submittedName>
</protein>
<name>A0A5E4Q864_9NEOP</name>
<dbReference type="AlphaFoldDB" id="A0A5E4Q864"/>
<keyword evidence="1" id="KW-0732">Signal</keyword>
<feature type="chain" id="PRO_5022759815" evidence="1">
    <location>
        <begin position="17"/>
        <end position="51"/>
    </location>
</feature>
<organism evidence="2 3">
    <name type="scientific">Leptidea sinapis</name>
    <dbReference type="NCBI Taxonomy" id="189913"/>
    <lineage>
        <taxon>Eukaryota</taxon>
        <taxon>Metazoa</taxon>
        <taxon>Ecdysozoa</taxon>
        <taxon>Arthropoda</taxon>
        <taxon>Hexapoda</taxon>
        <taxon>Insecta</taxon>
        <taxon>Pterygota</taxon>
        <taxon>Neoptera</taxon>
        <taxon>Endopterygota</taxon>
        <taxon>Lepidoptera</taxon>
        <taxon>Glossata</taxon>
        <taxon>Ditrysia</taxon>
        <taxon>Papilionoidea</taxon>
        <taxon>Pieridae</taxon>
        <taxon>Dismorphiinae</taxon>
        <taxon>Leptidea</taxon>
    </lineage>
</organism>
<proteinExistence type="predicted"/>
<keyword evidence="3" id="KW-1185">Reference proteome</keyword>
<evidence type="ECO:0000313" key="3">
    <source>
        <dbReference type="Proteomes" id="UP000324832"/>
    </source>
</evidence>